<name>A0A1I2GS12_9BURK</name>
<gene>
    <name evidence="3" type="ORF">SAMN04489711_11676</name>
</gene>
<evidence type="ECO:0000259" key="2">
    <source>
        <dbReference type="Pfam" id="PF01569"/>
    </source>
</evidence>
<dbReference type="CDD" id="cd03396">
    <property type="entry name" value="PAP2_like_6"/>
    <property type="match status" value="1"/>
</dbReference>
<organism evidence="3 4">
    <name type="scientific">Paracidovorax wautersii</name>
    <dbReference type="NCBI Taxonomy" id="1177982"/>
    <lineage>
        <taxon>Bacteria</taxon>
        <taxon>Pseudomonadati</taxon>
        <taxon>Pseudomonadota</taxon>
        <taxon>Betaproteobacteria</taxon>
        <taxon>Burkholderiales</taxon>
        <taxon>Comamonadaceae</taxon>
        <taxon>Paracidovorax</taxon>
    </lineage>
</organism>
<feature type="transmembrane region" description="Helical" evidence="1">
    <location>
        <begin position="25"/>
        <end position="42"/>
    </location>
</feature>
<keyword evidence="1" id="KW-0812">Transmembrane</keyword>
<keyword evidence="1" id="KW-1133">Transmembrane helix</keyword>
<evidence type="ECO:0000313" key="4">
    <source>
        <dbReference type="Proteomes" id="UP000199119"/>
    </source>
</evidence>
<dbReference type="SUPFAM" id="SSF48317">
    <property type="entry name" value="Acid phosphatase/Vanadium-dependent haloperoxidase"/>
    <property type="match status" value="1"/>
</dbReference>
<dbReference type="STRING" id="1177982.SAMN04489711_11676"/>
<reference evidence="4" key="1">
    <citation type="submission" date="2016-10" db="EMBL/GenBank/DDBJ databases">
        <authorList>
            <person name="Varghese N."/>
            <person name="Submissions S."/>
        </authorList>
    </citation>
    <scope>NUCLEOTIDE SEQUENCE [LARGE SCALE GENOMIC DNA]</scope>
    <source>
        <strain evidence="4">DSM 27981</strain>
    </source>
</reference>
<dbReference type="EMBL" id="FONX01000016">
    <property type="protein sequence ID" value="SFF19993.1"/>
    <property type="molecule type" value="Genomic_DNA"/>
</dbReference>
<proteinExistence type="predicted"/>
<feature type="transmembrane region" description="Helical" evidence="1">
    <location>
        <begin position="108"/>
        <end position="124"/>
    </location>
</feature>
<dbReference type="InterPro" id="IPR000326">
    <property type="entry name" value="PAP2/HPO"/>
</dbReference>
<feature type="domain" description="Phosphatidic acid phosphatase type 2/haloperoxidase" evidence="2">
    <location>
        <begin position="108"/>
        <end position="235"/>
    </location>
</feature>
<protein>
    <submittedName>
        <fullName evidence="3">Membrane-associated enzyme, PAP2 (Acid phosphatase) superfamily</fullName>
    </submittedName>
</protein>
<dbReference type="Pfam" id="PF01569">
    <property type="entry name" value="PAP2"/>
    <property type="match status" value="1"/>
</dbReference>
<sequence length="252" mass="27467">MMPPAPPPPLAAPTLRSRFPRLPRIDGALLAIVVGAALLALWDSTGLDLALARWFGNANGFPLRDAWLYSRLLHDDARLLGWVIATALIVGVWLPWGPLRRIDLERRVALAVALLLSLAVVSIAKRLNHTSCPWDLAEFGGVARYVSHWRWGVTDGGSGHCFPGGHASAGFGFLALYFAWRDDAPRLARICLVAALAAGFALGWVQQVRGAHFMSHNLWTAWLCWTTVWAVDAVRQRFFAAPRPAGAVTPAA</sequence>
<dbReference type="InterPro" id="IPR036938">
    <property type="entry name" value="PAP2/HPO_sf"/>
</dbReference>
<dbReference type="Proteomes" id="UP000199119">
    <property type="component" value="Unassembled WGS sequence"/>
</dbReference>
<accession>A0A1I2GS12</accession>
<dbReference type="AlphaFoldDB" id="A0A1I2GS12"/>
<feature type="transmembrane region" description="Helical" evidence="1">
    <location>
        <begin position="187"/>
        <end position="205"/>
    </location>
</feature>
<keyword evidence="4" id="KW-1185">Reference proteome</keyword>
<keyword evidence="1" id="KW-0472">Membrane</keyword>
<feature type="transmembrane region" description="Helical" evidence="1">
    <location>
        <begin position="79"/>
        <end position="96"/>
    </location>
</feature>
<evidence type="ECO:0000256" key="1">
    <source>
        <dbReference type="SAM" id="Phobius"/>
    </source>
</evidence>
<evidence type="ECO:0000313" key="3">
    <source>
        <dbReference type="EMBL" id="SFF19993.1"/>
    </source>
</evidence>